<dbReference type="EMBL" id="KZ987822">
    <property type="protein sequence ID" value="RKP14535.1"/>
    <property type="molecule type" value="Genomic_DNA"/>
</dbReference>
<dbReference type="Proteomes" id="UP000267251">
    <property type="component" value="Unassembled WGS sequence"/>
</dbReference>
<dbReference type="SUPFAM" id="SSF54001">
    <property type="entry name" value="Cysteine proteinases"/>
    <property type="match status" value="1"/>
</dbReference>
<evidence type="ECO:0000256" key="9">
    <source>
        <dbReference type="PIRNR" id="PIRNR005700"/>
    </source>
</evidence>
<dbReference type="OrthoDB" id="2666448at2759"/>
<evidence type="ECO:0000256" key="6">
    <source>
        <dbReference type="ARBA" id="ARBA00022807"/>
    </source>
</evidence>
<dbReference type="Gene3D" id="3.90.70.10">
    <property type="entry name" value="Cysteine proteinases"/>
    <property type="match status" value="1"/>
</dbReference>
<gene>
    <name evidence="11" type="ORF">BJ684DRAFT_8438</name>
</gene>
<dbReference type="Pfam" id="PF03051">
    <property type="entry name" value="Peptidase_C1_2"/>
    <property type="match status" value="1"/>
</dbReference>
<reference evidence="12" key="1">
    <citation type="journal article" date="2018" name="Nat. Microbiol.">
        <title>Leveraging single-cell genomics to expand the fungal tree of life.</title>
        <authorList>
            <person name="Ahrendt S.R."/>
            <person name="Quandt C.A."/>
            <person name="Ciobanu D."/>
            <person name="Clum A."/>
            <person name="Salamov A."/>
            <person name="Andreopoulos B."/>
            <person name="Cheng J.F."/>
            <person name="Woyke T."/>
            <person name="Pelin A."/>
            <person name="Henrissat B."/>
            <person name="Reynolds N.K."/>
            <person name="Benny G.L."/>
            <person name="Smith M.E."/>
            <person name="James T.Y."/>
            <person name="Grigoriev I.V."/>
        </authorList>
    </citation>
    <scope>NUCLEOTIDE SEQUENCE [LARGE SCALE GENOMIC DNA]</scope>
</reference>
<dbReference type="GO" id="GO:0043418">
    <property type="term" value="P:homocysteine catabolic process"/>
    <property type="evidence" value="ECO:0007669"/>
    <property type="project" value="TreeGrafter"/>
</dbReference>
<feature type="active site" evidence="10">
    <location>
        <position position="406"/>
    </location>
</feature>
<evidence type="ECO:0000256" key="4">
    <source>
        <dbReference type="ARBA" id="ARBA00022670"/>
    </source>
</evidence>
<dbReference type="AlphaFoldDB" id="A0A4P9Y6B5"/>
<evidence type="ECO:0000256" key="3">
    <source>
        <dbReference type="ARBA" id="ARBA00016900"/>
    </source>
</evidence>
<dbReference type="InterPro" id="IPR004134">
    <property type="entry name" value="Peptidase_C1B"/>
</dbReference>
<evidence type="ECO:0000313" key="12">
    <source>
        <dbReference type="Proteomes" id="UP000267251"/>
    </source>
</evidence>
<evidence type="ECO:0000256" key="1">
    <source>
        <dbReference type="ARBA" id="ARBA00000423"/>
    </source>
</evidence>
<dbReference type="GO" id="GO:0070005">
    <property type="term" value="F:cysteine-type aminopeptidase activity"/>
    <property type="evidence" value="ECO:0007669"/>
    <property type="project" value="InterPro"/>
</dbReference>
<dbReference type="GO" id="GO:0004197">
    <property type="term" value="F:cysteine-type endopeptidase activity"/>
    <property type="evidence" value="ECO:0007669"/>
    <property type="project" value="UniProtKB-EC"/>
</dbReference>
<dbReference type="PIRSF" id="PIRSF005700">
    <property type="entry name" value="PepC"/>
    <property type="match status" value="1"/>
</dbReference>
<dbReference type="PROSITE" id="PS00139">
    <property type="entry name" value="THIOL_PROTEASE_CYS"/>
    <property type="match status" value="1"/>
</dbReference>
<keyword evidence="5 9" id="KW-0378">Hydrolase</keyword>
<comment type="catalytic activity">
    <reaction evidence="1 9">
        <text>Inactivates bleomycin B2 (a cytotoxic glycometallopeptide) by hydrolysis of a carboxyamide bond of beta-aminoalanine, but also shows general aminopeptidase activity. The specificity varies somewhat with source, but amino acid arylamides of Met, Leu and Ala are preferred.</text>
        <dbReference type="EC" id="3.4.22.40"/>
    </reaction>
</comment>
<dbReference type="InterPro" id="IPR038765">
    <property type="entry name" value="Papain-like_cys_pep_sf"/>
</dbReference>
<evidence type="ECO:0000256" key="2">
    <source>
        <dbReference type="ARBA" id="ARBA00012465"/>
    </source>
</evidence>
<proteinExistence type="inferred from homology"/>
<keyword evidence="12" id="KW-1185">Reference proteome</keyword>
<sequence length="464" mass="52906">MSSPADLKVATAAFSGTSASEGEGVQKKELSEYESTFQSDPRNLLARNALTQGRIGDVLLSRPKVLKHPGHFNVRVDPEGKATNQKASGRCWLFAATNVMRLRIMKEYNLEDAELSQPFLFFYDKVEKANWFLERVLDLRDSPLDGREMEFLCRDPVQDGGQWDMFVNLVEKYGVVPKAAYPESVQTSASAQVRWLLTCKLRQWAGELRDAHRQGTSLEELRTRKKAMIEETYRILAIACGEPPKSFDWTFRDKDKKTKEIRSLTPVEFYKEHTKYPATQTVSLIHDPRNPYQALYTVQYLGNVQGGRPVLYINLPVDQIKSLAVKALQGGKAVWFGCDVGKHFARSKGLMDMNVLDYDLGFQVQFSQDKADRLRYGESAMTHAMVFTGVHLEEGTERPLRWRVENSWGEDTGEKGYMVMSDEWFSEYTYQIVLEKEDLPSEVLDLLNQDPTVLPPWDPMGSLA</sequence>
<feature type="active site" evidence="10">
    <location>
        <position position="91"/>
    </location>
</feature>
<dbReference type="InterPro" id="IPR000169">
    <property type="entry name" value="Pept_cys_AS"/>
</dbReference>
<organism evidence="11 12">
    <name type="scientific">Piptocephalis cylindrospora</name>
    <dbReference type="NCBI Taxonomy" id="1907219"/>
    <lineage>
        <taxon>Eukaryota</taxon>
        <taxon>Fungi</taxon>
        <taxon>Fungi incertae sedis</taxon>
        <taxon>Zoopagomycota</taxon>
        <taxon>Zoopagomycotina</taxon>
        <taxon>Zoopagomycetes</taxon>
        <taxon>Zoopagales</taxon>
        <taxon>Piptocephalidaceae</taxon>
        <taxon>Piptocephalis</taxon>
    </lineage>
</organism>
<keyword evidence="9" id="KW-0963">Cytoplasm</keyword>
<dbReference type="EC" id="3.4.22.40" evidence="2 9"/>
<evidence type="ECO:0000256" key="8">
    <source>
        <dbReference type="ARBA" id="ARBA00026080"/>
    </source>
</evidence>
<evidence type="ECO:0000313" key="11">
    <source>
        <dbReference type="EMBL" id="RKP14535.1"/>
    </source>
</evidence>
<name>A0A4P9Y6B5_9FUNG</name>
<dbReference type="CDD" id="cd00585">
    <property type="entry name" value="Peptidase_C1B"/>
    <property type="match status" value="1"/>
</dbReference>
<keyword evidence="9" id="KW-0496">Mitochondrion</keyword>
<keyword evidence="6 9" id="KW-0788">Thiol protease</keyword>
<dbReference type="GO" id="GO:0009636">
    <property type="term" value="P:response to toxic substance"/>
    <property type="evidence" value="ECO:0007669"/>
    <property type="project" value="TreeGrafter"/>
</dbReference>
<comment type="similarity">
    <text evidence="9">Belongs to the peptidase C1 family.</text>
</comment>
<comment type="function">
    <text evidence="9">Has aminopeptidase activity, shortening substrate peptides sequentially by 1 amino acid. Has bleomycin hydrolase activity, which can protect the cell from the toxic effects of bleomycin. Has homocysteine-thiolactonase activity, protecting the cell against homocysteine toxicity.</text>
</comment>
<comment type="subcellular location">
    <subcellularLocation>
        <location evidence="9">Mitochondrion</location>
    </subcellularLocation>
    <subcellularLocation>
        <location evidence="9">Cytoplasm</location>
    </subcellularLocation>
</comment>
<evidence type="ECO:0000256" key="5">
    <source>
        <dbReference type="ARBA" id="ARBA00022801"/>
    </source>
</evidence>
<dbReference type="GO" id="GO:0006508">
    <property type="term" value="P:proteolysis"/>
    <property type="evidence" value="ECO:0007669"/>
    <property type="project" value="UniProtKB-KW"/>
</dbReference>
<accession>A0A4P9Y6B5</accession>
<keyword evidence="4 9" id="KW-0645">Protease</keyword>
<comment type="function">
    <text evidence="7">The normal physiological role of the enzyme is unknown, but it is not essential for the viability of yeast cells. Has aminopeptidase activity, shortening substrate peptides sequentially by 1 amino acid. Has bleomycin hydrolase activity, which can protect the cell from the toxic effects of bleomycin. Has homocysteine-thiolactonase activity, protecting the cell against homocysteine toxicity. Acts as a repressor in the GAL4 regulatory system, but this does not require either the peptidase or nucleic acid-binding activities.</text>
</comment>
<protein>
    <recommendedName>
        <fullName evidence="3 9">Cysteine proteinase 1, mitochondrial</fullName>
        <ecNumber evidence="2 9">3.4.22.40</ecNumber>
    </recommendedName>
</protein>
<dbReference type="PANTHER" id="PTHR10363:SF2">
    <property type="entry name" value="BLEOMYCIN HYDROLASE"/>
    <property type="match status" value="1"/>
</dbReference>
<evidence type="ECO:0000256" key="10">
    <source>
        <dbReference type="PIRSR" id="PIRSR005700-1"/>
    </source>
</evidence>
<feature type="active site" evidence="10">
    <location>
        <position position="383"/>
    </location>
</feature>
<evidence type="ECO:0000256" key="7">
    <source>
        <dbReference type="ARBA" id="ARBA00025347"/>
    </source>
</evidence>
<comment type="subunit">
    <text evidence="8">Homohexamer. Binds to nucleic acids. Binds single-stranded DNA and RNA with higher affinity than double-stranded DNA.</text>
</comment>
<dbReference type="GO" id="GO:0005739">
    <property type="term" value="C:mitochondrion"/>
    <property type="evidence" value="ECO:0007669"/>
    <property type="project" value="UniProtKB-SubCell"/>
</dbReference>
<dbReference type="PANTHER" id="PTHR10363">
    <property type="entry name" value="BLEOMYCIN HYDROLASE"/>
    <property type="match status" value="1"/>
</dbReference>